<feature type="active site" evidence="8">
    <location>
        <position position="214"/>
    </location>
</feature>
<comment type="similarity">
    <text evidence="8">Belongs to the FIT family. Fungal FIT2B/SCS3 subfamily.</text>
</comment>
<proteinExistence type="inferred from homology"/>
<protein>
    <recommendedName>
        <fullName evidence="8">Acyl-coenzyme A diphosphatase SCS3</fullName>
        <ecNumber evidence="8">3.6.1.-</ecNumber>
    </recommendedName>
    <alternativeName>
        <fullName evidence="8">FIT family protein SCS3</fullName>
    </alternativeName>
</protein>
<evidence type="ECO:0000256" key="9">
    <source>
        <dbReference type="SAM" id="Phobius"/>
    </source>
</evidence>
<dbReference type="AlphaFoldDB" id="A0AAX4H9P6"/>
<evidence type="ECO:0000256" key="8">
    <source>
        <dbReference type="HAMAP-Rule" id="MF_03231"/>
    </source>
</evidence>
<feature type="transmembrane region" description="Helical" evidence="9">
    <location>
        <begin position="293"/>
        <end position="313"/>
    </location>
</feature>
<keyword evidence="11" id="KW-1185">Reference proteome</keyword>
<feature type="transmembrane region" description="Helical" evidence="9">
    <location>
        <begin position="266"/>
        <end position="286"/>
    </location>
</feature>
<organism evidence="10 11">
    <name type="scientific">Australozyma saopauloensis</name>
    <dbReference type="NCBI Taxonomy" id="291208"/>
    <lineage>
        <taxon>Eukaryota</taxon>
        <taxon>Fungi</taxon>
        <taxon>Dikarya</taxon>
        <taxon>Ascomycota</taxon>
        <taxon>Saccharomycotina</taxon>
        <taxon>Pichiomycetes</taxon>
        <taxon>Metschnikowiaceae</taxon>
        <taxon>Australozyma</taxon>
    </lineage>
</organism>
<comment type="catalytic activity">
    <reaction evidence="8">
        <text>(5Z,8Z,11Z,14Z)-eicosatetraenoyl-CoA + H2O = S-(5Z,8Z,11Z,14Z-eicosatetraenoyl)-4'-phosphopantetheine + adenosine 3',5'-bisphosphate + 2 H(+)</text>
        <dbReference type="Rhea" id="RHEA:65568"/>
        <dbReference type="ChEBI" id="CHEBI:15377"/>
        <dbReference type="ChEBI" id="CHEBI:15378"/>
        <dbReference type="ChEBI" id="CHEBI:57368"/>
        <dbReference type="ChEBI" id="CHEBI:58343"/>
        <dbReference type="ChEBI" id="CHEBI:156554"/>
    </reaction>
</comment>
<dbReference type="EC" id="3.6.1.-" evidence="8"/>
<dbReference type="HAMAP" id="MF_03231">
    <property type="entry name" value="SCS3"/>
    <property type="match status" value="1"/>
</dbReference>
<evidence type="ECO:0000256" key="5">
    <source>
        <dbReference type="ARBA" id="ARBA00022989"/>
    </source>
</evidence>
<name>A0AAX4H9P6_9ASCO</name>
<dbReference type="PANTHER" id="PTHR23129">
    <property type="entry name" value="ACYL-COENZYME A DIPHOSPHATASE FITM2"/>
    <property type="match status" value="1"/>
</dbReference>
<dbReference type="Proteomes" id="UP001338582">
    <property type="component" value="Chromosome 3"/>
</dbReference>
<comment type="catalytic activity">
    <reaction evidence="8">
        <text>an acyl-CoA + H2O = an acyl-4'-phosphopantetheine + adenosine 3',5'-bisphosphate + 2 H(+)</text>
        <dbReference type="Rhea" id="RHEA:50044"/>
        <dbReference type="ChEBI" id="CHEBI:15377"/>
        <dbReference type="ChEBI" id="CHEBI:15378"/>
        <dbReference type="ChEBI" id="CHEBI:58342"/>
        <dbReference type="ChEBI" id="CHEBI:58343"/>
        <dbReference type="ChEBI" id="CHEBI:132023"/>
    </reaction>
</comment>
<sequence>MLNTQQRYQQRYHHLSRINTLFNVFHRHKLSTAEVLYIGSFVLNFITGKLLHVLSQKEEVYNYYNDKGNIFNQYFVKKGWAWTTLGVFFFYIVKAIQGSLDSTGGVNDKNGHGKRMTVARLCTAALRYVVATVWWILFTQWCFGVPIMDKVFLFTGGKCASISEDRLLRYLKGKLLDHKIFLKLDTIYESTTVSSQVCRRLRGSWEGGHDPLGHVFLLVHSSLYLFFELTEHWNGASSLFSDFRRIFGSKKTRLGVWSFVKQNPEVPLLMLMALWWFMLLMTNMYFHLLAEKLVGLAFGYFGVFLVYIAPRWLN</sequence>
<dbReference type="Pfam" id="PF10261">
    <property type="entry name" value="FIT"/>
    <property type="match status" value="1"/>
</dbReference>
<evidence type="ECO:0000313" key="11">
    <source>
        <dbReference type="Proteomes" id="UP001338582"/>
    </source>
</evidence>
<evidence type="ECO:0000256" key="2">
    <source>
        <dbReference type="ARBA" id="ARBA00022692"/>
    </source>
</evidence>
<evidence type="ECO:0000256" key="6">
    <source>
        <dbReference type="ARBA" id="ARBA00023098"/>
    </source>
</evidence>
<keyword evidence="2 8" id="KW-0812">Transmembrane</keyword>
<comment type="catalytic activity">
    <reaction evidence="8">
        <text>hexadecanoyl-CoA + H2O = S-hexadecanoyl-4'-phosphopantetheine + adenosine 3',5'-bisphosphate + 2 H(+)</text>
        <dbReference type="Rhea" id="RHEA:50032"/>
        <dbReference type="ChEBI" id="CHEBI:15377"/>
        <dbReference type="ChEBI" id="CHEBI:15378"/>
        <dbReference type="ChEBI" id="CHEBI:57379"/>
        <dbReference type="ChEBI" id="CHEBI:58343"/>
        <dbReference type="ChEBI" id="CHEBI:132018"/>
    </reaction>
</comment>
<keyword evidence="3 8" id="KW-0378">Hydrolase</keyword>
<comment type="catalytic activity">
    <reaction evidence="8">
        <text>(9Z)-octadecenoyl-CoA + H2O = S-(9Z-octadecenoyl)-4'-phosphopantetheine + adenosine 3',5'-bisphosphate + 2 H(+)</text>
        <dbReference type="Rhea" id="RHEA:65564"/>
        <dbReference type="ChEBI" id="CHEBI:15377"/>
        <dbReference type="ChEBI" id="CHEBI:15378"/>
        <dbReference type="ChEBI" id="CHEBI:57387"/>
        <dbReference type="ChEBI" id="CHEBI:58343"/>
        <dbReference type="ChEBI" id="CHEBI:156553"/>
    </reaction>
</comment>
<feature type="transmembrane region" description="Helical" evidence="9">
    <location>
        <begin position="79"/>
        <end position="96"/>
    </location>
</feature>
<dbReference type="GO" id="GO:0010945">
    <property type="term" value="F:coenzyme A diphosphatase activity"/>
    <property type="evidence" value="ECO:0007669"/>
    <property type="project" value="InterPro"/>
</dbReference>
<keyword evidence="8" id="KW-1208">Phospholipid metabolism</keyword>
<keyword evidence="8" id="KW-0594">Phospholipid biosynthesis</keyword>
<dbReference type="GO" id="GO:0005789">
    <property type="term" value="C:endoplasmic reticulum membrane"/>
    <property type="evidence" value="ECO:0007669"/>
    <property type="project" value="UniProtKB-SubCell"/>
</dbReference>
<dbReference type="PANTHER" id="PTHR23129:SF0">
    <property type="entry name" value="ACYL-COENZYME A DIPHOSPHATASE FITM2"/>
    <property type="match status" value="1"/>
</dbReference>
<comment type="function">
    <text evidence="8">Fatty acyl-coenzyme A (CoA) diphosphatase that hydrolyzes fatty acyl-CoA to yield acyl-4'-phosphopantetheine and adenosine 3',5'-bisphosphate. Preferentially hydrolyzes unsaturated long-chain acyl-CoA substrates in the endoplasmic reticulum (ER) lumen. This catalytic activity is required for maintaining ER structure and for lipid droplets (LDs) biogenesis, which are lipid storage organelles involved in maintaining lipid and energy homeostasis. May directly bind to diacylglycerol (DAGs) and triacylglycerol, which is also important for LD biogenesis. May support directional budding of nacent LDs from the ER into the cytosol by reducing DAG levels at sites of LD formation. May play a role in the regulation of cell morphology and cytoskeletal organization. Involved in phospholipid biosynthesis.</text>
</comment>
<feature type="transmembrane region" description="Helical" evidence="9">
    <location>
        <begin position="117"/>
        <end position="138"/>
    </location>
</feature>
<accession>A0AAX4H9P6</accession>
<reference evidence="10 11" key="1">
    <citation type="submission" date="2023-10" db="EMBL/GenBank/DDBJ databases">
        <title>Draft Genome Sequence of Candida saopaulonensis from a very Premature Infant with Sepsis.</title>
        <authorList>
            <person name="Ning Y."/>
            <person name="Dai R."/>
            <person name="Xiao M."/>
            <person name="Xu Y."/>
            <person name="Yan Q."/>
            <person name="Zhang L."/>
        </authorList>
    </citation>
    <scope>NUCLEOTIDE SEQUENCE [LARGE SCALE GENOMIC DNA]</scope>
    <source>
        <strain evidence="10 11">19XY460</strain>
    </source>
</reference>
<keyword evidence="4 8" id="KW-0256">Endoplasmic reticulum</keyword>
<evidence type="ECO:0000256" key="1">
    <source>
        <dbReference type="ARBA" id="ARBA00004477"/>
    </source>
</evidence>
<evidence type="ECO:0000256" key="4">
    <source>
        <dbReference type="ARBA" id="ARBA00022824"/>
    </source>
</evidence>
<evidence type="ECO:0000313" key="10">
    <source>
        <dbReference type="EMBL" id="WPK25189.1"/>
    </source>
</evidence>
<dbReference type="InterPro" id="IPR046400">
    <property type="entry name" value="SCS3"/>
</dbReference>
<keyword evidence="8" id="KW-0444">Lipid biosynthesis</keyword>
<comment type="subcellular location">
    <subcellularLocation>
        <location evidence="1 8">Endoplasmic reticulum membrane</location>
        <topology evidence="1 8">Multi-pass membrane protein</topology>
    </subcellularLocation>
</comment>
<keyword evidence="5 8" id="KW-1133">Transmembrane helix</keyword>
<keyword evidence="6" id="KW-0443">Lipid metabolism</keyword>
<dbReference type="GO" id="GO:0008654">
    <property type="term" value="P:phospholipid biosynthetic process"/>
    <property type="evidence" value="ECO:0007669"/>
    <property type="project" value="UniProtKB-KW"/>
</dbReference>
<feature type="active site" evidence="8">
    <location>
        <position position="287"/>
    </location>
</feature>
<evidence type="ECO:0000256" key="7">
    <source>
        <dbReference type="ARBA" id="ARBA00023136"/>
    </source>
</evidence>
<dbReference type="GO" id="GO:0140042">
    <property type="term" value="P:lipid droplet formation"/>
    <property type="evidence" value="ECO:0007669"/>
    <property type="project" value="UniProtKB-UniRule"/>
</dbReference>
<evidence type="ECO:0000256" key="3">
    <source>
        <dbReference type="ARBA" id="ARBA00022801"/>
    </source>
</evidence>
<keyword evidence="7 8" id="KW-0472">Membrane</keyword>
<gene>
    <name evidence="8" type="primary">SCS3</name>
    <name evidence="8" type="synonym">FIT2B</name>
    <name evidence="10" type="ORF">PUMCH_002493</name>
</gene>
<dbReference type="InterPro" id="IPR019388">
    <property type="entry name" value="FIT"/>
</dbReference>
<dbReference type="EMBL" id="CP138896">
    <property type="protein sequence ID" value="WPK25189.1"/>
    <property type="molecule type" value="Genomic_DNA"/>
</dbReference>
<feature type="transmembrane region" description="Helical" evidence="9">
    <location>
        <begin position="35"/>
        <end position="54"/>
    </location>
</feature>